<dbReference type="OrthoDB" id="7828865at2759"/>
<dbReference type="GO" id="GO:0044284">
    <property type="term" value="C:mitochondrial crista junction"/>
    <property type="evidence" value="ECO:0007669"/>
    <property type="project" value="TreeGrafter"/>
</dbReference>
<comment type="function">
    <text evidence="8">Component of the MICOS complex, a large protein complex of the mitochondrial inner membrane that plays crucial roles in the maintenance of crista junctions, inner membrane architecture, and formation of contact sites to the outer membrane.</text>
</comment>
<keyword evidence="5" id="KW-1133">Transmembrane helix</keyword>
<dbReference type="PANTHER" id="PTHR31816:SF3">
    <property type="entry name" value="MICOS COMPLEX SUBUNIT MIC13"/>
    <property type="match status" value="1"/>
</dbReference>
<keyword evidence="6 8" id="KW-0496">Mitochondrion</keyword>
<name>A0A6P4IPX4_DROKI</name>
<protein>
    <recommendedName>
        <fullName evidence="8">MICOS complex subunit MIC13</fullName>
    </recommendedName>
</protein>
<evidence type="ECO:0000256" key="7">
    <source>
        <dbReference type="ARBA" id="ARBA00023136"/>
    </source>
</evidence>
<evidence type="ECO:0000256" key="6">
    <source>
        <dbReference type="ARBA" id="ARBA00023128"/>
    </source>
</evidence>
<dbReference type="InterPro" id="IPR026769">
    <property type="entry name" value="Mic13"/>
</dbReference>
<keyword evidence="3" id="KW-0812">Transmembrane</keyword>
<organism evidence="9 10">
    <name type="scientific">Drosophila kikkawai</name>
    <name type="common">Fruit fly</name>
    <dbReference type="NCBI Taxonomy" id="30033"/>
    <lineage>
        <taxon>Eukaryota</taxon>
        <taxon>Metazoa</taxon>
        <taxon>Ecdysozoa</taxon>
        <taxon>Arthropoda</taxon>
        <taxon>Hexapoda</taxon>
        <taxon>Insecta</taxon>
        <taxon>Pterygota</taxon>
        <taxon>Neoptera</taxon>
        <taxon>Endopterygota</taxon>
        <taxon>Diptera</taxon>
        <taxon>Brachycera</taxon>
        <taxon>Muscomorpha</taxon>
        <taxon>Ephydroidea</taxon>
        <taxon>Drosophilidae</taxon>
        <taxon>Drosophila</taxon>
        <taxon>Sophophora</taxon>
    </lineage>
</organism>
<dbReference type="AlphaFoldDB" id="A0A6P4IPX4"/>
<evidence type="ECO:0000256" key="5">
    <source>
        <dbReference type="ARBA" id="ARBA00022989"/>
    </source>
</evidence>
<evidence type="ECO:0000256" key="4">
    <source>
        <dbReference type="ARBA" id="ARBA00022792"/>
    </source>
</evidence>
<evidence type="ECO:0000313" key="9">
    <source>
        <dbReference type="Proteomes" id="UP001652661"/>
    </source>
</evidence>
<comment type="subcellular location">
    <subcellularLocation>
        <location evidence="1 8">Mitochondrion inner membrane</location>
        <topology evidence="1 8">Single-pass membrane protein</topology>
    </subcellularLocation>
</comment>
<keyword evidence="4 8" id="KW-0999">Mitochondrion inner membrane</keyword>
<evidence type="ECO:0000313" key="10">
    <source>
        <dbReference type="RefSeq" id="XP_017024533.2"/>
    </source>
</evidence>
<evidence type="ECO:0000256" key="1">
    <source>
        <dbReference type="ARBA" id="ARBA00004434"/>
    </source>
</evidence>
<dbReference type="GeneID" id="108076287"/>
<keyword evidence="9" id="KW-1185">Reference proteome</keyword>
<comment type="subunit">
    <text evidence="8">Component of the mitochondrial contact site and cristae organizing system (MICOS) complex.</text>
</comment>
<reference evidence="10" key="2">
    <citation type="submission" date="2025-08" db="UniProtKB">
        <authorList>
            <consortium name="RefSeq"/>
        </authorList>
    </citation>
    <scope>IDENTIFICATION</scope>
    <source>
        <strain evidence="10">14028-0561.14</strain>
        <tissue evidence="10">Whole fly</tissue>
    </source>
</reference>
<sequence length="236" mass="27312">MVFGLIVRAGVVYAVFMITERYGVWESPDVTQDVYNETVEYIEPYADKARRHLKICPPRPPPQGEWAFFSIHYYNQAVKSVFDVLSLVPYGMAMVLEKVPGYCTVLYENTRKLLQESGKSKQKEITISKGQLDETPLVRPHCQDKNCPKKPPLIPPHEHCPKGKMDGFIYEPRMPKKSRCECSKCKERPREKWLEKECTRDLELKKGKCDCGDPVQQENIKICKKCKKKLPKDVTN</sequence>
<dbReference type="Pfam" id="PF15884">
    <property type="entry name" value="QIL1"/>
    <property type="match status" value="1"/>
</dbReference>
<comment type="similarity">
    <text evidence="2 8">Belongs to the MICOS complex subunit Mic13 family.</text>
</comment>
<reference evidence="9" key="1">
    <citation type="submission" date="2025-05" db="UniProtKB">
        <authorList>
            <consortium name="RefSeq"/>
        </authorList>
    </citation>
    <scope>NUCLEOTIDE SEQUENCE [LARGE SCALE GENOMIC DNA]</scope>
    <source>
        <strain evidence="9">14028-0561.14</strain>
    </source>
</reference>
<accession>A0A6P4IPX4</accession>
<dbReference type="RefSeq" id="XP_017024533.2">
    <property type="nucleotide sequence ID" value="XM_017169044.2"/>
</dbReference>
<dbReference type="GO" id="GO:0042407">
    <property type="term" value="P:cristae formation"/>
    <property type="evidence" value="ECO:0007669"/>
    <property type="project" value="TreeGrafter"/>
</dbReference>
<proteinExistence type="inferred from homology"/>
<evidence type="ECO:0000256" key="3">
    <source>
        <dbReference type="ARBA" id="ARBA00022692"/>
    </source>
</evidence>
<dbReference type="Proteomes" id="UP001652661">
    <property type="component" value="Chromosome 2R"/>
</dbReference>
<dbReference type="GO" id="GO:0061617">
    <property type="term" value="C:MICOS complex"/>
    <property type="evidence" value="ECO:0007669"/>
    <property type="project" value="UniProtKB-UniRule"/>
</dbReference>
<dbReference type="PANTHER" id="PTHR31816">
    <property type="entry name" value="MICOS COMPLEX SUBUNIT MIC13"/>
    <property type="match status" value="1"/>
</dbReference>
<keyword evidence="7" id="KW-0472">Membrane</keyword>
<gene>
    <name evidence="10" type="primary">LOC108076287</name>
</gene>
<evidence type="ECO:0000256" key="8">
    <source>
        <dbReference type="RuleBase" id="RU363009"/>
    </source>
</evidence>
<evidence type="ECO:0000256" key="2">
    <source>
        <dbReference type="ARBA" id="ARBA00006771"/>
    </source>
</evidence>